<keyword evidence="8 16" id="KW-1133">Transmembrane helix</keyword>
<evidence type="ECO:0000256" key="3">
    <source>
        <dbReference type="ARBA" id="ARBA00022692"/>
    </source>
</evidence>
<feature type="region of interest" description="Disordered" evidence="15">
    <location>
        <begin position="560"/>
        <end position="613"/>
    </location>
</feature>
<feature type="transmembrane region" description="Helical" evidence="16">
    <location>
        <begin position="305"/>
        <end position="327"/>
    </location>
</feature>
<keyword evidence="3 16" id="KW-0812">Transmembrane</keyword>
<evidence type="ECO:0000256" key="14">
    <source>
        <dbReference type="ARBA" id="ARBA00048988"/>
    </source>
</evidence>
<keyword evidence="11" id="KW-0469">Meiosis</keyword>
<comment type="subcellular location">
    <subcellularLocation>
        <location evidence="1">Membrane</location>
        <topology evidence="1">Multi-pass membrane protein</topology>
    </subcellularLocation>
</comment>
<dbReference type="SMART" id="SM00973">
    <property type="entry name" value="Sec63"/>
    <property type="match status" value="1"/>
</dbReference>
<dbReference type="SUPFAM" id="SSF158702">
    <property type="entry name" value="Sec63 N-terminal domain-like"/>
    <property type="match status" value="1"/>
</dbReference>
<dbReference type="InterPro" id="IPR037185">
    <property type="entry name" value="EmrE-like"/>
</dbReference>
<dbReference type="InterPro" id="IPR052247">
    <property type="entry name" value="Meiotic_Crossover_Helicase"/>
</dbReference>
<dbReference type="InterPro" id="IPR004179">
    <property type="entry name" value="Sec63-dom"/>
</dbReference>
<dbReference type="Pfam" id="PF02889">
    <property type="entry name" value="Sec63"/>
    <property type="match status" value="1"/>
</dbReference>
<keyword evidence="6" id="KW-0347">Helicase</keyword>
<dbReference type="GO" id="GO:0016787">
    <property type="term" value="F:hydrolase activity"/>
    <property type="evidence" value="ECO:0007669"/>
    <property type="project" value="UniProtKB-KW"/>
</dbReference>
<proteinExistence type="inferred from homology"/>
<dbReference type="Gene3D" id="1.10.3380.10">
    <property type="entry name" value="Sec63 N-terminal domain-like domain"/>
    <property type="match status" value="1"/>
</dbReference>
<evidence type="ECO:0000259" key="18">
    <source>
        <dbReference type="PROSITE" id="PS51194"/>
    </source>
</evidence>
<evidence type="ECO:0000256" key="12">
    <source>
        <dbReference type="ARBA" id="ARBA00034617"/>
    </source>
</evidence>
<evidence type="ECO:0000313" key="19">
    <source>
        <dbReference type="EMBL" id="KEQ75534.1"/>
    </source>
</evidence>
<dbReference type="Pfam" id="PF04142">
    <property type="entry name" value="Nuc_sug_transp"/>
    <property type="match status" value="1"/>
</dbReference>
<dbReference type="FunFam" id="1.10.3380.10:FF:000012">
    <property type="entry name" value="DEAD/DEAH box DNA helicase"/>
    <property type="match status" value="1"/>
</dbReference>
<dbReference type="NCBIfam" id="TIGR00803">
    <property type="entry name" value="nst"/>
    <property type="match status" value="2"/>
</dbReference>
<evidence type="ECO:0000256" key="7">
    <source>
        <dbReference type="ARBA" id="ARBA00022840"/>
    </source>
</evidence>
<feature type="region of interest" description="Disordered" evidence="15">
    <location>
        <begin position="398"/>
        <end position="430"/>
    </location>
</feature>
<evidence type="ECO:0000256" key="6">
    <source>
        <dbReference type="ARBA" id="ARBA00022806"/>
    </source>
</evidence>
<dbReference type="Gene3D" id="1.10.10.10">
    <property type="entry name" value="Winged helix-like DNA-binding domain superfamily/Winged helix DNA-binding domain"/>
    <property type="match status" value="1"/>
</dbReference>
<dbReference type="SUPFAM" id="SSF103481">
    <property type="entry name" value="Multidrug resistance efflux transporter EmrE"/>
    <property type="match status" value="1"/>
</dbReference>
<gene>
    <name evidence="19" type="ORF">M436DRAFT_23572</name>
</gene>
<dbReference type="SUPFAM" id="SSF52540">
    <property type="entry name" value="P-loop containing nucleoside triphosphate hydrolases"/>
    <property type="match status" value="1"/>
</dbReference>
<keyword evidence="7" id="KW-0067">ATP-binding</keyword>
<dbReference type="InterPro" id="IPR001650">
    <property type="entry name" value="Helicase_C-like"/>
</dbReference>
<keyword evidence="10" id="KW-0413">Isomerase</keyword>
<accession>A0A074WVF4</accession>
<evidence type="ECO:0000256" key="9">
    <source>
        <dbReference type="ARBA" id="ARBA00023136"/>
    </source>
</evidence>
<dbReference type="PANTHER" id="PTHR47835">
    <property type="entry name" value="HFM1, ATP DEPENDENT DNA HELICASE HOMOLOG"/>
    <property type="match status" value="1"/>
</dbReference>
<dbReference type="Gene3D" id="3.40.50.300">
    <property type="entry name" value="P-loop containing nucleotide triphosphate hydrolases"/>
    <property type="match status" value="2"/>
</dbReference>
<feature type="domain" description="Helicase ATP-binding" evidence="17">
    <location>
        <begin position="652"/>
        <end position="826"/>
    </location>
</feature>
<evidence type="ECO:0000259" key="17">
    <source>
        <dbReference type="PROSITE" id="PS51192"/>
    </source>
</evidence>
<evidence type="ECO:0000256" key="4">
    <source>
        <dbReference type="ARBA" id="ARBA00022741"/>
    </source>
</evidence>
<feature type="compositionally biased region" description="Polar residues" evidence="15">
    <location>
        <begin position="565"/>
        <end position="574"/>
    </location>
</feature>
<dbReference type="InterPro" id="IPR014001">
    <property type="entry name" value="Helicase_ATP-bd"/>
</dbReference>
<dbReference type="GO" id="GO:0005524">
    <property type="term" value="F:ATP binding"/>
    <property type="evidence" value="ECO:0007669"/>
    <property type="project" value="UniProtKB-KW"/>
</dbReference>
<dbReference type="PROSITE" id="PS51194">
    <property type="entry name" value="HELICASE_CTER"/>
    <property type="match status" value="1"/>
</dbReference>
<dbReference type="SMART" id="SM00490">
    <property type="entry name" value="HELICc"/>
    <property type="match status" value="1"/>
</dbReference>
<dbReference type="GO" id="GO:0051321">
    <property type="term" value="P:meiotic cell cycle"/>
    <property type="evidence" value="ECO:0007669"/>
    <property type="project" value="UniProtKB-KW"/>
</dbReference>
<feature type="compositionally biased region" description="Polar residues" evidence="15">
    <location>
        <begin position="409"/>
        <end position="430"/>
    </location>
</feature>
<dbReference type="Proteomes" id="UP000027730">
    <property type="component" value="Unassembled WGS sequence"/>
</dbReference>
<evidence type="ECO:0000256" key="8">
    <source>
        <dbReference type="ARBA" id="ARBA00022989"/>
    </source>
</evidence>
<dbReference type="Pfam" id="PF00271">
    <property type="entry name" value="Helicase_C"/>
    <property type="match status" value="1"/>
</dbReference>
<feature type="transmembrane region" description="Helical" evidence="16">
    <location>
        <begin position="333"/>
        <end position="354"/>
    </location>
</feature>
<feature type="transmembrane region" description="Helical" evidence="16">
    <location>
        <begin position="232"/>
        <end position="255"/>
    </location>
</feature>
<comment type="catalytic activity">
    <reaction evidence="12">
        <text>Couples ATP hydrolysis with the unwinding of duplex DNA by translocating in the 3'-5' direction.</text>
        <dbReference type="EC" id="5.6.2.4"/>
    </reaction>
</comment>
<dbReference type="InterPro" id="IPR011545">
    <property type="entry name" value="DEAD/DEAH_box_helicase_dom"/>
</dbReference>
<organism evidence="19 20">
    <name type="scientific">Aureobasidium namibiae CBS 147.97</name>
    <dbReference type="NCBI Taxonomy" id="1043004"/>
    <lineage>
        <taxon>Eukaryota</taxon>
        <taxon>Fungi</taxon>
        <taxon>Dikarya</taxon>
        <taxon>Ascomycota</taxon>
        <taxon>Pezizomycotina</taxon>
        <taxon>Dothideomycetes</taxon>
        <taxon>Dothideomycetidae</taxon>
        <taxon>Dothideales</taxon>
        <taxon>Saccotheciaceae</taxon>
        <taxon>Aureobasidium</taxon>
    </lineage>
</organism>
<evidence type="ECO:0000256" key="5">
    <source>
        <dbReference type="ARBA" id="ARBA00022801"/>
    </source>
</evidence>
<dbReference type="HOGENOM" id="CLU_000335_0_4_1"/>
<dbReference type="STRING" id="1043004.A0A074WVF4"/>
<feature type="transmembrane region" description="Helical" evidence="16">
    <location>
        <begin position="155"/>
        <end position="172"/>
    </location>
</feature>
<dbReference type="EC" id="5.6.2.4" evidence="13"/>
<feature type="transmembrane region" description="Helical" evidence="16">
    <location>
        <begin position="16"/>
        <end position="35"/>
    </location>
</feature>
<comment type="similarity">
    <text evidence="2">Belongs to the helicase family. SKI2 subfamily.</text>
</comment>
<dbReference type="Pfam" id="PF00270">
    <property type="entry name" value="DEAD"/>
    <property type="match status" value="1"/>
</dbReference>
<dbReference type="SMART" id="SM00487">
    <property type="entry name" value="DEXDc"/>
    <property type="match status" value="1"/>
</dbReference>
<dbReference type="GO" id="GO:0003676">
    <property type="term" value="F:nucleic acid binding"/>
    <property type="evidence" value="ECO:0007669"/>
    <property type="project" value="InterPro"/>
</dbReference>
<evidence type="ECO:0000256" key="2">
    <source>
        <dbReference type="ARBA" id="ARBA00010140"/>
    </source>
</evidence>
<keyword evidence="20" id="KW-1185">Reference proteome</keyword>
<dbReference type="GO" id="GO:0000139">
    <property type="term" value="C:Golgi membrane"/>
    <property type="evidence" value="ECO:0007669"/>
    <property type="project" value="InterPro"/>
</dbReference>
<dbReference type="CDD" id="cd18795">
    <property type="entry name" value="SF2_C_Ski2"/>
    <property type="match status" value="1"/>
</dbReference>
<evidence type="ECO:0000256" key="15">
    <source>
        <dbReference type="SAM" id="MobiDB-lite"/>
    </source>
</evidence>
<keyword evidence="9 16" id="KW-0472">Membrane</keyword>
<feature type="compositionally biased region" description="Low complexity" evidence="15">
    <location>
        <begin position="1577"/>
        <end position="1588"/>
    </location>
</feature>
<name>A0A074WVF4_9PEZI</name>
<feature type="region of interest" description="Disordered" evidence="15">
    <location>
        <begin position="1556"/>
        <end position="1589"/>
    </location>
</feature>
<sequence length="1619" mass="180557">MDSHRSATLFGVSIKHLALLTLTFQNSALILIMHYSRIMPTVDGHRYYTSTAVFLNEVIKLSISLTMALYDLSRDIPSSSSATALFTELVRHVFTGDSWRLALPAMLYTLQNSLQYVAVSNLDAATFQVTYQLKILTTAIFSVTMLGHTLGLRKWSSLLLLMAGVAIVQIPASSGPAMPTLRDLREANAGLHFPRTLQEMRDMGSSAAGQLVKRSATYEGIDKDFAIQHPQLNASIGLAAVLAACVLSGLAGVYFEKVLKDGNSKTSLWVRNVQLSFYSLFPSLFIGVIFNDGADIAKYGFFSGYNWVVWSAVFLQAVGGVLVALVVNYSDNIAKNFATSMSIVISFLASVWFFHFKITTSYLLGTATVLLATYLWTSDNGPRPLKIVVHDYEKTTIGHQRPYSDSRGAPNTGSRSSFKEALTTSRPSTPVNFERRGWSHTIHPLTMYADGSYNQYAPYEQCAEDIVDDYIRVASYETDQSNYARPHRPTSTSRQSQAAVGRARLSLPPSATAPIESHDYQTYEYVPSIPQEHPRGYVETQETRISIRPTGLFAPPDPPSCHHVFQQQASSSSPMIALPSTPAYQASQRQQNPEPMIPTRPYPTSQQKRPITTESPPIVQGIRLVPVHTLPDRFQTVFPFAMFNAVQSACFESIYESHDNCVFSSPTGSGKTVLFEIAICRMLRGWQNGTFKIVYMAPTKSLCSERAHDWKAKFEPLGLKCEEMTGDSDITSLQHVQRADIIVTTPEKWDSMTRKWKDHERLVRLIKLLLIDEVHILNKDRGATLEVVVSRMKSIGSGTRFIALSATVPNSQDIATWLGRNDDLPDVPATHKKFGQEFRPVELKRYVCGYQSSLNAFAFDAMLNRKLPEIITKYSQRKPIMIFCFTRKSCSETAKALAEWWKTSTPKDRYWDAPTSHISVEDRGLQSTVTAGVAVHHAGLDQQDRSAVERAYLVGDLSVICCTSTLAVGVNLPCHMVIIKNTVSYEAGGLKEYSDLEIMQMIGRAGRPQFDTSALATIMTKMQQVKHYEQLLDGQERLESCLHLNLVEHLNAEIGLAMVPDLYAAKKWLAGTFLKVRLEDNPAHYQIDGDTPGRDLGARLEQICEKAVSELRRLGLIEHGALFKSTEYGDAMARYYMNIATMESILNLPRKPKMSDILTVISQSHEFREIRFRSGEKQVYKELNGMNDIRYSFRIDLSAAAHKVSLIIQAVLGGVNHIAEQTTHRFQYSIDQSLIFHHVYRLIRCIVDCQNINKDAVGIRNSLMLSRSLAARVWDDSPMVLQQIEQIGPVAVRKLINAGITSIDELSSTDPGRVELVLNKASPYGMTMHRRVQTFPRLRVGLQIVGQPTIKPQEHVAVKVKIDFGFLNNTTPVEYRNKRVFVIVLLGTSDGRRLQYINPITETTYLTSSSQLIECYVMCDDLAGTMQEAVLKPDLPVSAFQSINDMTVDAGRNKSTARPTSAVKNNWIEPPKNADADVWDDGGVNDDDFFVAESKEDDFMDVDALKQPTVGLSKTGQSRKISVADTVETAGERRLENGNYACHHRCKDKSACKHPCCKGGMERKPKPRSKKTKDSEPPAASKSTTSSALWTKIQSKLELPIRRKAVSGPVEHLDLSQAA</sequence>
<dbReference type="PANTHER" id="PTHR47835:SF3">
    <property type="entry name" value="HELICASE FOR MEIOSIS 1"/>
    <property type="match status" value="1"/>
</dbReference>
<keyword evidence="5" id="KW-0378">Hydrolase</keyword>
<dbReference type="InterPro" id="IPR036388">
    <property type="entry name" value="WH-like_DNA-bd_sf"/>
</dbReference>
<evidence type="ECO:0000256" key="16">
    <source>
        <dbReference type="SAM" id="Phobius"/>
    </source>
</evidence>
<dbReference type="GO" id="GO:0015165">
    <property type="term" value="F:pyrimidine nucleotide-sugar transmembrane transporter activity"/>
    <property type="evidence" value="ECO:0007669"/>
    <property type="project" value="InterPro"/>
</dbReference>
<keyword evidence="4" id="KW-0547">Nucleotide-binding</keyword>
<evidence type="ECO:0000256" key="13">
    <source>
        <dbReference type="ARBA" id="ARBA00034808"/>
    </source>
</evidence>
<dbReference type="OrthoDB" id="5575at2759"/>
<comment type="catalytic activity">
    <reaction evidence="14">
        <text>ATP + H2O = ADP + phosphate + H(+)</text>
        <dbReference type="Rhea" id="RHEA:13065"/>
        <dbReference type="ChEBI" id="CHEBI:15377"/>
        <dbReference type="ChEBI" id="CHEBI:15378"/>
        <dbReference type="ChEBI" id="CHEBI:30616"/>
        <dbReference type="ChEBI" id="CHEBI:43474"/>
        <dbReference type="ChEBI" id="CHEBI:456216"/>
        <dbReference type="EC" id="5.6.2.4"/>
    </reaction>
</comment>
<evidence type="ECO:0000256" key="11">
    <source>
        <dbReference type="ARBA" id="ARBA00023254"/>
    </source>
</evidence>
<evidence type="ECO:0000256" key="1">
    <source>
        <dbReference type="ARBA" id="ARBA00004141"/>
    </source>
</evidence>
<reference evidence="19 20" key="1">
    <citation type="journal article" date="2014" name="BMC Genomics">
        <title>Genome sequencing of four Aureobasidium pullulans varieties: biotechnological potential, stress tolerance, and description of new species.</title>
        <authorList>
            <person name="Gostin Ar C."/>
            <person name="Ohm R.A."/>
            <person name="Kogej T."/>
            <person name="Sonjak S."/>
            <person name="Turk M."/>
            <person name="Zajc J."/>
            <person name="Zalar P."/>
            <person name="Grube M."/>
            <person name="Sun H."/>
            <person name="Han J."/>
            <person name="Sharma A."/>
            <person name="Chiniquy J."/>
            <person name="Ngan C.Y."/>
            <person name="Lipzen A."/>
            <person name="Barry K."/>
            <person name="Grigoriev I.V."/>
            <person name="Gunde-Cimerman N."/>
        </authorList>
    </citation>
    <scope>NUCLEOTIDE SEQUENCE [LARGE SCALE GENOMIC DNA]</scope>
    <source>
        <strain evidence="19 20">CBS 147.97</strain>
    </source>
</reference>
<protein>
    <recommendedName>
        <fullName evidence="13">DNA 3'-5' helicase</fullName>
        <ecNumber evidence="13">5.6.2.4</ecNumber>
    </recommendedName>
</protein>
<dbReference type="EMBL" id="KL584705">
    <property type="protein sequence ID" value="KEQ75534.1"/>
    <property type="molecule type" value="Genomic_DNA"/>
</dbReference>
<feature type="compositionally biased region" description="Polar residues" evidence="15">
    <location>
        <begin position="582"/>
        <end position="593"/>
    </location>
</feature>
<evidence type="ECO:0000256" key="10">
    <source>
        <dbReference type="ARBA" id="ARBA00023235"/>
    </source>
</evidence>
<dbReference type="InterPro" id="IPR007271">
    <property type="entry name" value="Nuc_sug_transpt"/>
</dbReference>
<dbReference type="Pfam" id="PF23445">
    <property type="entry name" value="WHD_SNRNP200"/>
    <property type="match status" value="1"/>
</dbReference>
<dbReference type="InterPro" id="IPR027417">
    <property type="entry name" value="P-loop_NTPase"/>
</dbReference>
<feature type="domain" description="Helicase C-terminal" evidence="18">
    <location>
        <begin position="866"/>
        <end position="1054"/>
    </location>
</feature>
<dbReference type="GeneID" id="25408106"/>
<feature type="transmembrane region" description="Helical" evidence="16">
    <location>
        <begin position="275"/>
        <end position="293"/>
    </location>
</feature>
<dbReference type="GO" id="GO:0043138">
    <property type="term" value="F:3'-5' DNA helicase activity"/>
    <property type="evidence" value="ECO:0007669"/>
    <property type="project" value="UniProtKB-EC"/>
</dbReference>
<dbReference type="InterPro" id="IPR057842">
    <property type="entry name" value="WH_MER3"/>
</dbReference>
<dbReference type="PROSITE" id="PS51192">
    <property type="entry name" value="HELICASE_ATP_BIND_1"/>
    <property type="match status" value="1"/>
</dbReference>
<dbReference type="RefSeq" id="XP_013429392.1">
    <property type="nucleotide sequence ID" value="XM_013573938.1"/>
</dbReference>
<feature type="non-terminal residue" evidence="19">
    <location>
        <position position="1619"/>
    </location>
</feature>
<evidence type="ECO:0000313" key="20">
    <source>
        <dbReference type="Proteomes" id="UP000027730"/>
    </source>
</evidence>
<feature type="compositionally biased region" description="Polar residues" evidence="15">
    <location>
        <begin position="602"/>
        <end position="613"/>
    </location>
</feature>